<comment type="caution">
    <text evidence="4">The sequence shown here is derived from an EMBL/GenBank/DDBJ whole genome shotgun (WGS) entry which is preliminary data.</text>
</comment>
<comment type="subcellular location">
    <subcellularLocation>
        <location evidence="1">Nucleus</location>
    </subcellularLocation>
</comment>
<dbReference type="EMBL" id="NEVH01013973">
    <property type="protein sequence ID" value="PNF28114.1"/>
    <property type="molecule type" value="Genomic_DNA"/>
</dbReference>
<organism evidence="4 5">
    <name type="scientific">Cryptotermes secundus</name>
    <dbReference type="NCBI Taxonomy" id="105785"/>
    <lineage>
        <taxon>Eukaryota</taxon>
        <taxon>Metazoa</taxon>
        <taxon>Ecdysozoa</taxon>
        <taxon>Arthropoda</taxon>
        <taxon>Hexapoda</taxon>
        <taxon>Insecta</taxon>
        <taxon>Pterygota</taxon>
        <taxon>Neoptera</taxon>
        <taxon>Polyneoptera</taxon>
        <taxon>Dictyoptera</taxon>
        <taxon>Blattodea</taxon>
        <taxon>Blattoidea</taxon>
        <taxon>Termitoidae</taxon>
        <taxon>Kalotermitidae</taxon>
        <taxon>Cryptotermitinae</taxon>
        <taxon>Cryptotermes</taxon>
    </lineage>
</organism>
<sequence length="101" mass="10293">MTTLGGSLLDQSTSQSNADQRSSSVAELRRKAQEHSAALLQSLQHVASFQHFPVGLGLNLPPLSTLQALARKTDAAAAAAAVALTSPGAGGTSPSRDAQQT</sequence>
<keyword evidence="5" id="KW-1185">Reference proteome</keyword>
<evidence type="ECO:0000256" key="2">
    <source>
        <dbReference type="SAM" id="MobiDB-lite"/>
    </source>
</evidence>
<evidence type="ECO:0000259" key="3">
    <source>
        <dbReference type="PROSITE" id="PS50803"/>
    </source>
</evidence>
<dbReference type="AlphaFoldDB" id="A0A2J7QHP6"/>
<gene>
    <name evidence="4" type="ORF">B7P43_G12269</name>
</gene>
<dbReference type="InParanoid" id="A0A2J7QHP6"/>
<feature type="domain" description="OAR" evidence="3">
    <location>
        <begin position="23"/>
        <end position="36"/>
    </location>
</feature>
<dbReference type="InterPro" id="IPR003654">
    <property type="entry name" value="OAR_dom"/>
</dbReference>
<evidence type="ECO:0000313" key="5">
    <source>
        <dbReference type="Proteomes" id="UP000235965"/>
    </source>
</evidence>
<reference evidence="4 5" key="1">
    <citation type="submission" date="2017-12" db="EMBL/GenBank/DDBJ databases">
        <title>Hemimetabolous genomes reveal molecular basis of termite eusociality.</title>
        <authorList>
            <person name="Harrison M.C."/>
            <person name="Jongepier E."/>
            <person name="Robertson H.M."/>
            <person name="Arning N."/>
            <person name="Bitard-Feildel T."/>
            <person name="Chao H."/>
            <person name="Childers C.P."/>
            <person name="Dinh H."/>
            <person name="Doddapaneni H."/>
            <person name="Dugan S."/>
            <person name="Gowin J."/>
            <person name="Greiner C."/>
            <person name="Han Y."/>
            <person name="Hu H."/>
            <person name="Hughes D.S.T."/>
            <person name="Huylmans A.-K."/>
            <person name="Kemena C."/>
            <person name="Kremer L.P.M."/>
            <person name="Lee S.L."/>
            <person name="Lopez-Ezquerra A."/>
            <person name="Mallet L."/>
            <person name="Monroy-Kuhn J.M."/>
            <person name="Moser A."/>
            <person name="Murali S.C."/>
            <person name="Muzny D.M."/>
            <person name="Otani S."/>
            <person name="Piulachs M.-D."/>
            <person name="Poelchau M."/>
            <person name="Qu J."/>
            <person name="Schaub F."/>
            <person name="Wada-Katsumata A."/>
            <person name="Worley K.C."/>
            <person name="Xie Q."/>
            <person name="Ylla G."/>
            <person name="Poulsen M."/>
            <person name="Gibbs R.A."/>
            <person name="Schal C."/>
            <person name="Richards S."/>
            <person name="Belles X."/>
            <person name="Korb J."/>
            <person name="Bornberg-Bauer E."/>
        </authorList>
    </citation>
    <scope>NUCLEOTIDE SEQUENCE [LARGE SCALE GENOMIC DNA]</scope>
    <source>
        <tissue evidence="4">Whole body</tissue>
    </source>
</reference>
<proteinExistence type="predicted"/>
<dbReference type="PROSITE" id="PS50803">
    <property type="entry name" value="OAR"/>
    <property type="match status" value="1"/>
</dbReference>
<feature type="region of interest" description="Disordered" evidence="2">
    <location>
        <begin position="1"/>
        <end position="33"/>
    </location>
</feature>
<dbReference type="Proteomes" id="UP000235965">
    <property type="component" value="Unassembled WGS sequence"/>
</dbReference>
<evidence type="ECO:0000313" key="4">
    <source>
        <dbReference type="EMBL" id="PNF28114.1"/>
    </source>
</evidence>
<dbReference type="STRING" id="105785.A0A2J7QHP6"/>
<dbReference type="Pfam" id="PF03826">
    <property type="entry name" value="OAR"/>
    <property type="match status" value="1"/>
</dbReference>
<name>A0A2J7QHP6_9NEOP</name>
<protein>
    <recommendedName>
        <fullName evidence="3">OAR domain-containing protein</fullName>
    </recommendedName>
</protein>
<accession>A0A2J7QHP6</accession>
<dbReference type="OrthoDB" id="6159439at2759"/>
<dbReference type="GO" id="GO:0005634">
    <property type="term" value="C:nucleus"/>
    <property type="evidence" value="ECO:0007669"/>
    <property type="project" value="UniProtKB-SubCell"/>
</dbReference>
<feature type="compositionally biased region" description="Polar residues" evidence="2">
    <location>
        <begin position="1"/>
        <end position="25"/>
    </location>
</feature>
<evidence type="ECO:0000256" key="1">
    <source>
        <dbReference type="ARBA" id="ARBA00004123"/>
    </source>
</evidence>